<dbReference type="AlphaFoldDB" id="A0A8J6J0F7"/>
<evidence type="ECO:0000259" key="6">
    <source>
        <dbReference type="Pfam" id="PF04545"/>
    </source>
</evidence>
<evidence type="ECO:0000256" key="4">
    <source>
        <dbReference type="ARBA" id="ARBA00023163"/>
    </source>
</evidence>
<dbReference type="InterPro" id="IPR036388">
    <property type="entry name" value="WH-like_DNA-bd_sf"/>
</dbReference>
<evidence type="ECO:0000313" key="7">
    <source>
        <dbReference type="EMBL" id="MBC5733537.1"/>
    </source>
</evidence>
<evidence type="ECO:0000313" key="8">
    <source>
        <dbReference type="Proteomes" id="UP000661435"/>
    </source>
</evidence>
<keyword evidence="2" id="KW-0805">Transcription regulation</keyword>
<feature type="domain" description="Sugar-binding" evidence="5">
    <location>
        <begin position="56"/>
        <end position="306"/>
    </location>
</feature>
<comment type="similarity">
    <text evidence="1">Belongs to the SorC transcriptional regulatory family.</text>
</comment>
<dbReference type="InterPro" id="IPR007630">
    <property type="entry name" value="RNA_pol_sigma70_r4"/>
</dbReference>
<dbReference type="SUPFAM" id="SSF88659">
    <property type="entry name" value="Sigma3 and sigma4 domains of RNA polymerase sigma factors"/>
    <property type="match status" value="1"/>
</dbReference>
<keyword evidence="4" id="KW-0804">Transcription</keyword>
<evidence type="ECO:0000256" key="1">
    <source>
        <dbReference type="ARBA" id="ARBA00010466"/>
    </source>
</evidence>
<sequence length="318" mass="35985">MKDIDLLVEVARMYYDQDLTQQEIADKIYVSRSRVSRLIKKAKALGIVEIIIKPSFENHHNLEKILRDRFSLKDVLVAYSENSGIQEEFDSVCSMGASYLSSILNEHSVLSVSHGKTVATTVQNLKPHRTLPGMKVVQLAGSLENTSNPTVDEMYTMQQVAVLYGCEMKRLFLPYLMDDEESRQLLLKRNAAIEIFRVHQEVDTFISGVDTLLYWTDHIGEKNVAPLMKNGAVGCIWGYFFDINGAIIETPLYDRMIIPKRSIFQTAENRICIANDRFKMKAILGALRGGLCNVLITNSKIARHLLTLDSEPGLERPT</sequence>
<keyword evidence="8" id="KW-1185">Reference proteome</keyword>
<organism evidence="7 8">
    <name type="scientific">Lawsonibacter hominis</name>
    <dbReference type="NCBI Taxonomy" id="2763053"/>
    <lineage>
        <taxon>Bacteria</taxon>
        <taxon>Bacillati</taxon>
        <taxon>Bacillota</taxon>
        <taxon>Clostridia</taxon>
        <taxon>Eubacteriales</taxon>
        <taxon>Oscillospiraceae</taxon>
        <taxon>Lawsonibacter</taxon>
    </lineage>
</organism>
<dbReference type="GO" id="GO:0003677">
    <property type="term" value="F:DNA binding"/>
    <property type="evidence" value="ECO:0007669"/>
    <property type="project" value="UniProtKB-KW"/>
</dbReference>
<evidence type="ECO:0000259" key="5">
    <source>
        <dbReference type="Pfam" id="PF04198"/>
    </source>
</evidence>
<dbReference type="Proteomes" id="UP000661435">
    <property type="component" value="Unassembled WGS sequence"/>
</dbReference>
<keyword evidence="3" id="KW-0238">DNA-binding</keyword>
<dbReference type="GO" id="GO:0003700">
    <property type="term" value="F:DNA-binding transcription factor activity"/>
    <property type="evidence" value="ECO:0007669"/>
    <property type="project" value="InterPro"/>
</dbReference>
<dbReference type="InterPro" id="IPR051054">
    <property type="entry name" value="SorC_transcr_regulators"/>
</dbReference>
<protein>
    <submittedName>
        <fullName evidence="7">MarR family transcriptional regulator</fullName>
    </submittedName>
</protein>
<evidence type="ECO:0000256" key="3">
    <source>
        <dbReference type="ARBA" id="ARBA00023125"/>
    </source>
</evidence>
<feature type="domain" description="RNA polymerase sigma-70 region 4" evidence="6">
    <location>
        <begin position="12"/>
        <end position="42"/>
    </location>
</feature>
<reference evidence="7" key="1">
    <citation type="submission" date="2020-08" db="EMBL/GenBank/DDBJ databases">
        <title>Genome public.</title>
        <authorList>
            <person name="Liu C."/>
            <person name="Sun Q."/>
        </authorList>
    </citation>
    <scope>NUCLEOTIDE SEQUENCE</scope>
    <source>
        <strain evidence="7">NSJ-51</strain>
    </source>
</reference>
<comment type="caution">
    <text evidence="7">The sequence shown here is derived from an EMBL/GenBank/DDBJ whole genome shotgun (WGS) entry which is preliminary data.</text>
</comment>
<dbReference type="RefSeq" id="WP_186907430.1">
    <property type="nucleotide sequence ID" value="NZ_JACOPP010000007.1"/>
</dbReference>
<dbReference type="Pfam" id="PF04198">
    <property type="entry name" value="Sugar-bind"/>
    <property type="match status" value="1"/>
</dbReference>
<dbReference type="Gene3D" id="3.40.50.1360">
    <property type="match status" value="1"/>
</dbReference>
<dbReference type="SUPFAM" id="SSF100950">
    <property type="entry name" value="NagB/RpiA/CoA transferase-like"/>
    <property type="match status" value="1"/>
</dbReference>
<dbReference type="Pfam" id="PF04545">
    <property type="entry name" value="Sigma70_r4"/>
    <property type="match status" value="1"/>
</dbReference>
<dbReference type="PANTHER" id="PTHR34294:SF1">
    <property type="entry name" value="TRANSCRIPTIONAL REGULATOR LSRR"/>
    <property type="match status" value="1"/>
</dbReference>
<gene>
    <name evidence="7" type="ORF">H8S57_07325</name>
</gene>
<dbReference type="InterPro" id="IPR007324">
    <property type="entry name" value="Sugar-bd_dom_put"/>
</dbReference>
<dbReference type="Gene3D" id="1.10.10.10">
    <property type="entry name" value="Winged helix-like DNA-binding domain superfamily/Winged helix DNA-binding domain"/>
    <property type="match status" value="1"/>
</dbReference>
<dbReference type="GO" id="GO:0030246">
    <property type="term" value="F:carbohydrate binding"/>
    <property type="evidence" value="ECO:0007669"/>
    <property type="project" value="InterPro"/>
</dbReference>
<dbReference type="EMBL" id="JACOPP010000007">
    <property type="protein sequence ID" value="MBC5733537.1"/>
    <property type="molecule type" value="Genomic_DNA"/>
</dbReference>
<proteinExistence type="inferred from homology"/>
<dbReference type="InterPro" id="IPR013324">
    <property type="entry name" value="RNA_pol_sigma_r3/r4-like"/>
</dbReference>
<dbReference type="InterPro" id="IPR037171">
    <property type="entry name" value="NagB/RpiA_transferase-like"/>
</dbReference>
<evidence type="ECO:0000256" key="2">
    <source>
        <dbReference type="ARBA" id="ARBA00023015"/>
    </source>
</evidence>
<accession>A0A8J6J0F7</accession>
<dbReference type="GO" id="GO:0006352">
    <property type="term" value="P:DNA-templated transcription initiation"/>
    <property type="evidence" value="ECO:0007669"/>
    <property type="project" value="InterPro"/>
</dbReference>
<name>A0A8J6J0F7_9FIRM</name>
<dbReference type="PANTHER" id="PTHR34294">
    <property type="entry name" value="TRANSCRIPTIONAL REGULATOR-RELATED"/>
    <property type="match status" value="1"/>
</dbReference>